<dbReference type="PANTHER" id="PTHR30006">
    <property type="entry name" value="THIAMINE-BINDING PERIPLASMIC PROTEIN-RELATED"/>
    <property type="match status" value="1"/>
</dbReference>
<keyword evidence="2" id="KW-0813">Transport</keyword>
<comment type="similarity">
    <text evidence="1">Belongs to the bacterial solute-binding protein 1 family.</text>
</comment>
<dbReference type="PROSITE" id="PS51257">
    <property type="entry name" value="PROKAR_LIPOPROTEIN"/>
    <property type="match status" value="1"/>
</dbReference>
<dbReference type="InterPro" id="IPR026045">
    <property type="entry name" value="Ferric-bd"/>
</dbReference>
<keyword evidence="2" id="KW-0406">Ion transport</keyword>
<comment type="caution">
    <text evidence="4">The sequence shown here is derived from an EMBL/GenBank/DDBJ whole genome shotgun (WGS) entry which is preliminary data.</text>
</comment>
<protein>
    <submittedName>
        <fullName evidence="4">Extracellular solute-binding protein</fullName>
    </submittedName>
</protein>
<keyword evidence="5" id="KW-1185">Reference proteome</keyword>
<evidence type="ECO:0000256" key="2">
    <source>
        <dbReference type="ARBA" id="ARBA00022496"/>
    </source>
</evidence>
<keyword evidence="3" id="KW-0732">Signal</keyword>
<dbReference type="PANTHER" id="PTHR30006:SF15">
    <property type="entry name" value="IRON-UTILIZATION PERIPLASMIC PROTEIN"/>
    <property type="match status" value="1"/>
</dbReference>
<dbReference type="Proteomes" id="UP001174209">
    <property type="component" value="Unassembled WGS sequence"/>
</dbReference>
<name>A0ABT8JY18_9MICC</name>
<proteinExistence type="inferred from homology"/>
<accession>A0ABT8JY18</accession>
<dbReference type="EMBL" id="JAROCG010000001">
    <property type="protein sequence ID" value="MDN4609979.1"/>
    <property type="molecule type" value="Genomic_DNA"/>
</dbReference>
<dbReference type="InterPro" id="IPR006059">
    <property type="entry name" value="SBP"/>
</dbReference>
<organism evidence="4 5">
    <name type="scientific">Arthrobacter burdickii</name>
    <dbReference type="NCBI Taxonomy" id="3035920"/>
    <lineage>
        <taxon>Bacteria</taxon>
        <taxon>Bacillati</taxon>
        <taxon>Actinomycetota</taxon>
        <taxon>Actinomycetes</taxon>
        <taxon>Micrococcales</taxon>
        <taxon>Micrococcaceae</taxon>
        <taxon>Arthrobacter</taxon>
    </lineage>
</organism>
<dbReference type="RefSeq" id="WP_301224813.1">
    <property type="nucleotide sequence ID" value="NZ_JAROCG010000001.1"/>
</dbReference>
<evidence type="ECO:0000313" key="5">
    <source>
        <dbReference type="Proteomes" id="UP001174209"/>
    </source>
</evidence>
<gene>
    <name evidence="4" type="ORF">P5G52_03780</name>
</gene>
<dbReference type="PIRSF" id="PIRSF002825">
    <property type="entry name" value="CfbpA"/>
    <property type="match status" value="1"/>
</dbReference>
<keyword evidence="2" id="KW-0410">Iron transport</keyword>
<reference evidence="4" key="1">
    <citation type="submission" date="2023-06" db="EMBL/GenBank/DDBJ databases">
        <title>MT1 and MT2 Draft Genomes of Novel Species.</title>
        <authorList>
            <person name="Venkateswaran K."/>
        </authorList>
    </citation>
    <scope>NUCLEOTIDE SEQUENCE</scope>
    <source>
        <strain evidence="4">IIF3SC-B10</strain>
    </source>
</reference>
<sequence length="340" mass="36428">MHPRPLIAATAGLTVLSAALTGCGIIGGQSADLQIYSARHYDLEGAFGQFTDETGITVEFISGDDAELLERLKAEGADTPADIFLTVDAGNLWNAARQGELAELDSPVLDDAVPEDLRDAQGQWYGLAMRARTVTYNPDAVDPAEFDATETYAGLADPKWKGRLCMRDATSAYTQSLVASLIDLHGREEALKIVQGWVANDVEIMGNDVLLLEAIDAGSCDVGINNHYYLARTLAENPDLNVDLFWASQAGAGTHVNISGAGVVEGSDNAEDAQRLIEWLATDGQNPFVDGNHEYPVNPAAEPEPLIAEFGEFKRMPLNAEAYGDLNAEAVDLLAEAGYK</sequence>
<dbReference type="Pfam" id="PF13416">
    <property type="entry name" value="SBP_bac_8"/>
    <property type="match status" value="1"/>
</dbReference>
<evidence type="ECO:0000313" key="4">
    <source>
        <dbReference type="EMBL" id="MDN4609979.1"/>
    </source>
</evidence>
<evidence type="ECO:0000256" key="3">
    <source>
        <dbReference type="ARBA" id="ARBA00022729"/>
    </source>
</evidence>
<keyword evidence="2" id="KW-0408">Iron</keyword>
<dbReference type="Gene3D" id="3.40.190.10">
    <property type="entry name" value="Periplasmic binding protein-like II"/>
    <property type="match status" value="2"/>
</dbReference>
<evidence type="ECO:0000256" key="1">
    <source>
        <dbReference type="ARBA" id="ARBA00008520"/>
    </source>
</evidence>
<dbReference type="SUPFAM" id="SSF53850">
    <property type="entry name" value="Periplasmic binding protein-like II"/>
    <property type="match status" value="1"/>
</dbReference>